<dbReference type="SUPFAM" id="SSF56935">
    <property type="entry name" value="Porins"/>
    <property type="match status" value="1"/>
</dbReference>
<keyword evidence="17" id="KW-1185">Reference proteome</keyword>
<name>A0A918RA77_9SPHN</name>
<feature type="signal peptide" evidence="13">
    <location>
        <begin position="1"/>
        <end position="27"/>
    </location>
</feature>
<evidence type="ECO:0000256" key="12">
    <source>
        <dbReference type="RuleBase" id="RU003357"/>
    </source>
</evidence>
<keyword evidence="4" id="KW-0410">Iron transport</keyword>
<gene>
    <name evidence="16" type="ORF">GCM10011617_06290</name>
</gene>
<keyword evidence="13" id="KW-0732">Signal</keyword>
<keyword evidence="10 11" id="KW-0998">Cell outer membrane</keyword>
<evidence type="ECO:0000256" key="4">
    <source>
        <dbReference type="ARBA" id="ARBA00022496"/>
    </source>
</evidence>
<keyword evidence="9 11" id="KW-0472">Membrane</keyword>
<keyword evidence="3 11" id="KW-1134">Transmembrane beta strand</keyword>
<keyword evidence="5 11" id="KW-0812">Transmembrane</keyword>
<dbReference type="Gene3D" id="2.40.170.20">
    <property type="entry name" value="TonB-dependent receptor, beta-barrel domain"/>
    <property type="match status" value="1"/>
</dbReference>
<dbReference type="InterPro" id="IPR036942">
    <property type="entry name" value="Beta-barrel_TonB_sf"/>
</dbReference>
<evidence type="ECO:0000256" key="1">
    <source>
        <dbReference type="ARBA" id="ARBA00004571"/>
    </source>
</evidence>
<dbReference type="Pfam" id="PF00593">
    <property type="entry name" value="TonB_dep_Rec_b-barrel"/>
    <property type="match status" value="1"/>
</dbReference>
<evidence type="ECO:0000256" key="13">
    <source>
        <dbReference type="SAM" id="SignalP"/>
    </source>
</evidence>
<reference evidence="16" key="2">
    <citation type="submission" date="2020-09" db="EMBL/GenBank/DDBJ databases">
        <authorList>
            <person name="Sun Q."/>
            <person name="Kim S."/>
        </authorList>
    </citation>
    <scope>NUCLEOTIDE SEQUENCE</scope>
    <source>
        <strain evidence="16">KCTC 32422</strain>
    </source>
</reference>
<feature type="domain" description="TonB-dependent receptor plug" evidence="15">
    <location>
        <begin position="55"/>
        <end position="164"/>
    </location>
</feature>
<comment type="caution">
    <text evidence="16">The sequence shown here is derived from an EMBL/GenBank/DDBJ whole genome shotgun (WGS) entry which is preliminary data.</text>
</comment>
<evidence type="ECO:0000256" key="8">
    <source>
        <dbReference type="ARBA" id="ARBA00023077"/>
    </source>
</evidence>
<comment type="similarity">
    <text evidence="11 12">Belongs to the TonB-dependent receptor family.</text>
</comment>
<evidence type="ECO:0000259" key="15">
    <source>
        <dbReference type="Pfam" id="PF07715"/>
    </source>
</evidence>
<dbReference type="PROSITE" id="PS52016">
    <property type="entry name" value="TONB_DEPENDENT_REC_3"/>
    <property type="match status" value="1"/>
</dbReference>
<dbReference type="GO" id="GO:0006826">
    <property type="term" value="P:iron ion transport"/>
    <property type="evidence" value="ECO:0007669"/>
    <property type="project" value="UniProtKB-KW"/>
</dbReference>
<evidence type="ECO:0000313" key="17">
    <source>
        <dbReference type="Proteomes" id="UP000634139"/>
    </source>
</evidence>
<dbReference type="InterPro" id="IPR012910">
    <property type="entry name" value="Plug_dom"/>
</dbReference>
<dbReference type="Proteomes" id="UP000634139">
    <property type="component" value="Unassembled WGS sequence"/>
</dbReference>
<evidence type="ECO:0000256" key="10">
    <source>
        <dbReference type="ARBA" id="ARBA00023237"/>
    </source>
</evidence>
<feature type="domain" description="TonB-dependent receptor-like beta-barrel" evidence="14">
    <location>
        <begin position="265"/>
        <end position="708"/>
    </location>
</feature>
<evidence type="ECO:0000256" key="11">
    <source>
        <dbReference type="PROSITE-ProRule" id="PRU01360"/>
    </source>
</evidence>
<evidence type="ECO:0000256" key="2">
    <source>
        <dbReference type="ARBA" id="ARBA00022448"/>
    </source>
</evidence>
<evidence type="ECO:0000256" key="3">
    <source>
        <dbReference type="ARBA" id="ARBA00022452"/>
    </source>
</evidence>
<sequence>MTMNYQAKLLLAGASLLASAIATPAFAQEEEGSAIDALTADIVVTATKKKDVENVQAVPLAITAFSQGSLEAIKVRDLQSLSYSTPNVSLDQVGTSRGTANFSIRGLGVNSSIPSIDPTVGVFVDGIYMGVNNGLVFDMFDLGSVEIARGPQGILFGRNTTGGAVIINTGDPTPDFRGKVKASLDGPVDGGRGGANFSVSGVVSGPIVTDKLNFKFGAYFNNDGGYFKNLFDGSNHGKASTEIVRGALEFRPAETIRMVGKLEYFHSKGDGPSGQNHGIYKRDTFDFAIDNAGFYENETLFASHKTEIEIGDGKLTNIFGWRNYDASTGGDIDATARFLFHSNTRFKQEQFSDELRFNQRFGALDLTTGAFWFTQKLRYDELRFYPTFISPLTQYGGGAQDHDVLGLFASGDFDVTDALTLTAGVRWSKETKDVDITYIRPRPACSIVDATCPQTGKNPIIPTENNGFSDKMTWESWSPKLGAQYKFSNRAQVYANWTRGFRSGGYNFRVTNANAFELVAATRGLSFDEEQVDSYEIGAKFQTDDRKLTLNAALFRTDVGNMQREINQASTSGVSQSIYNTADAKIEGAEAEVRFAATSNLLFTANVGYVNARYKTVKFDLTGDNVVNAADLSLDLPRTPKWTYGAGVIADFPVGEGSVTGRLSWQHRDRYAYTDSNYGWITASDNLEANLAWKNGSGLTVSIYAKNLLDEVQHGGDTQLGTAAQIPIFGGPLSTGVDVPFGANPKAGSFSPLNKGRVLGIEVGYDF</sequence>
<dbReference type="AlphaFoldDB" id="A0A918RA77"/>
<dbReference type="InterPro" id="IPR000531">
    <property type="entry name" value="Beta-barrel_TonB"/>
</dbReference>
<dbReference type="InterPro" id="IPR039426">
    <property type="entry name" value="TonB-dep_rcpt-like"/>
</dbReference>
<organism evidence="16 17">
    <name type="scientific">Novosphingobium arvoryzae</name>
    <dbReference type="NCBI Taxonomy" id="1256514"/>
    <lineage>
        <taxon>Bacteria</taxon>
        <taxon>Pseudomonadati</taxon>
        <taxon>Pseudomonadota</taxon>
        <taxon>Alphaproteobacteria</taxon>
        <taxon>Sphingomonadales</taxon>
        <taxon>Sphingomonadaceae</taxon>
        <taxon>Novosphingobium</taxon>
    </lineage>
</organism>
<evidence type="ECO:0000256" key="7">
    <source>
        <dbReference type="ARBA" id="ARBA00023065"/>
    </source>
</evidence>
<evidence type="ECO:0000313" key="16">
    <source>
        <dbReference type="EMBL" id="GGZ89832.1"/>
    </source>
</evidence>
<evidence type="ECO:0000256" key="5">
    <source>
        <dbReference type="ARBA" id="ARBA00022692"/>
    </source>
</evidence>
<dbReference type="GO" id="GO:0009279">
    <property type="term" value="C:cell outer membrane"/>
    <property type="evidence" value="ECO:0007669"/>
    <property type="project" value="UniProtKB-SubCell"/>
</dbReference>
<dbReference type="RefSeq" id="WP_189538920.1">
    <property type="nucleotide sequence ID" value="NZ_BMZD01000001.1"/>
</dbReference>
<reference evidence="16" key="1">
    <citation type="journal article" date="2014" name="Int. J. Syst. Evol. Microbiol.">
        <title>Complete genome sequence of Corynebacterium casei LMG S-19264T (=DSM 44701T), isolated from a smear-ripened cheese.</title>
        <authorList>
            <consortium name="US DOE Joint Genome Institute (JGI-PGF)"/>
            <person name="Walter F."/>
            <person name="Albersmeier A."/>
            <person name="Kalinowski J."/>
            <person name="Ruckert C."/>
        </authorList>
    </citation>
    <scope>NUCLEOTIDE SEQUENCE</scope>
    <source>
        <strain evidence="16">KCTC 32422</strain>
    </source>
</reference>
<dbReference type="PANTHER" id="PTHR32552">
    <property type="entry name" value="FERRICHROME IRON RECEPTOR-RELATED"/>
    <property type="match status" value="1"/>
</dbReference>
<keyword evidence="7" id="KW-0406">Ion transport</keyword>
<evidence type="ECO:0000259" key="14">
    <source>
        <dbReference type="Pfam" id="PF00593"/>
    </source>
</evidence>
<keyword evidence="16" id="KW-0675">Receptor</keyword>
<protein>
    <submittedName>
        <fullName evidence="16">TonB-dependent receptor</fullName>
    </submittedName>
</protein>
<accession>A0A918RA77</accession>
<keyword evidence="8 12" id="KW-0798">TonB box</keyword>
<dbReference type="PANTHER" id="PTHR32552:SF81">
    <property type="entry name" value="TONB-DEPENDENT OUTER MEMBRANE RECEPTOR"/>
    <property type="match status" value="1"/>
</dbReference>
<keyword evidence="2 11" id="KW-0813">Transport</keyword>
<comment type="subcellular location">
    <subcellularLocation>
        <location evidence="1 11">Cell outer membrane</location>
        <topology evidence="1 11">Multi-pass membrane protein</topology>
    </subcellularLocation>
</comment>
<proteinExistence type="inferred from homology"/>
<evidence type="ECO:0000256" key="9">
    <source>
        <dbReference type="ARBA" id="ARBA00023136"/>
    </source>
</evidence>
<feature type="chain" id="PRO_5037180328" evidence="13">
    <location>
        <begin position="28"/>
        <end position="767"/>
    </location>
</feature>
<dbReference type="EMBL" id="BMZD01000001">
    <property type="protein sequence ID" value="GGZ89832.1"/>
    <property type="molecule type" value="Genomic_DNA"/>
</dbReference>
<evidence type="ECO:0000256" key="6">
    <source>
        <dbReference type="ARBA" id="ARBA00023004"/>
    </source>
</evidence>
<keyword evidence="6" id="KW-0408">Iron</keyword>
<dbReference type="Pfam" id="PF07715">
    <property type="entry name" value="Plug"/>
    <property type="match status" value="1"/>
</dbReference>